<comment type="caution">
    <text evidence="3">The sequence shown here is derived from an EMBL/GenBank/DDBJ whole genome shotgun (WGS) entry which is preliminary data.</text>
</comment>
<dbReference type="Pfam" id="PF04977">
    <property type="entry name" value="DivIC"/>
    <property type="match status" value="1"/>
</dbReference>
<evidence type="ECO:0000256" key="2">
    <source>
        <dbReference type="SAM" id="Phobius"/>
    </source>
</evidence>
<gene>
    <name evidence="3" type="ORF">GCM10010319_41390</name>
</gene>
<accession>A0ABN0XB06</accession>
<dbReference type="Proteomes" id="UP001500063">
    <property type="component" value="Unassembled WGS sequence"/>
</dbReference>
<dbReference type="EMBL" id="BAAABW010000022">
    <property type="protein sequence ID" value="GAA0359710.1"/>
    <property type="molecule type" value="Genomic_DNA"/>
</dbReference>
<keyword evidence="4" id="KW-1185">Reference proteome</keyword>
<feature type="compositionally biased region" description="Pro residues" evidence="1">
    <location>
        <begin position="133"/>
        <end position="172"/>
    </location>
</feature>
<dbReference type="RefSeq" id="WP_344119731.1">
    <property type="nucleotide sequence ID" value="NZ_BAAABW010000022.1"/>
</dbReference>
<evidence type="ECO:0000313" key="3">
    <source>
        <dbReference type="EMBL" id="GAA0359710.1"/>
    </source>
</evidence>
<keyword evidence="2" id="KW-0472">Membrane</keyword>
<name>A0ABN0XB06_9ACTN</name>
<proteinExistence type="predicted"/>
<evidence type="ECO:0000313" key="4">
    <source>
        <dbReference type="Proteomes" id="UP001500063"/>
    </source>
</evidence>
<protein>
    <submittedName>
        <fullName evidence="3">Septum formation initiator family protein</fullName>
    </submittedName>
</protein>
<keyword evidence="2" id="KW-1133">Transmembrane helix</keyword>
<feature type="region of interest" description="Disordered" evidence="1">
    <location>
        <begin position="131"/>
        <end position="192"/>
    </location>
</feature>
<feature type="transmembrane region" description="Helical" evidence="2">
    <location>
        <begin position="28"/>
        <end position="50"/>
    </location>
</feature>
<organism evidence="3 4">
    <name type="scientific">Streptomyces blastmyceticus</name>
    <dbReference type="NCBI Taxonomy" id="68180"/>
    <lineage>
        <taxon>Bacteria</taxon>
        <taxon>Bacillati</taxon>
        <taxon>Actinomycetota</taxon>
        <taxon>Actinomycetes</taxon>
        <taxon>Kitasatosporales</taxon>
        <taxon>Streptomycetaceae</taxon>
        <taxon>Streptomyces</taxon>
    </lineage>
</organism>
<sequence>MTPAARGRGTRLGRLRAAGPAGAKRTPFVFLVVVLLGSGLISLLVLNSALNQGSFELTKLQRKTTELTDEQQALQQEVDRLAAPDALERQARKLGLIPGGTPAFLSPDGTVRGSPAPAGQEDTANLAAQLAPAPRPAPAAVPAPGLPPGPGVPATPAPGPDALPHVPYPPGTGPLLVPPARTAEKTAPTTGR</sequence>
<dbReference type="InterPro" id="IPR007060">
    <property type="entry name" value="FtsL/DivIC"/>
</dbReference>
<keyword evidence="2" id="KW-0812">Transmembrane</keyword>
<reference evidence="3 4" key="1">
    <citation type="journal article" date="2019" name="Int. J. Syst. Evol. Microbiol.">
        <title>The Global Catalogue of Microorganisms (GCM) 10K type strain sequencing project: providing services to taxonomists for standard genome sequencing and annotation.</title>
        <authorList>
            <consortium name="The Broad Institute Genomics Platform"/>
            <consortium name="The Broad Institute Genome Sequencing Center for Infectious Disease"/>
            <person name="Wu L."/>
            <person name="Ma J."/>
        </authorList>
    </citation>
    <scope>NUCLEOTIDE SEQUENCE [LARGE SCALE GENOMIC DNA]</scope>
    <source>
        <strain evidence="3 4">JCM 4565</strain>
    </source>
</reference>
<evidence type="ECO:0000256" key="1">
    <source>
        <dbReference type="SAM" id="MobiDB-lite"/>
    </source>
</evidence>